<feature type="domain" description="Mur ligase central" evidence="20">
    <location>
        <begin position="116"/>
        <end position="290"/>
    </location>
</feature>
<evidence type="ECO:0000259" key="20">
    <source>
        <dbReference type="Pfam" id="PF08245"/>
    </source>
</evidence>
<evidence type="ECO:0000259" key="19">
    <source>
        <dbReference type="Pfam" id="PF02875"/>
    </source>
</evidence>
<evidence type="ECO:0000256" key="17">
    <source>
        <dbReference type="HAMAP-Rule" id="MF_00639"/>
    </source>
</evidence>
<dbReference type="InterPro" id="IPR036615">
    <property type="entry name" value="Mur_ligase_C_dom_sf"/>
</dbReference>
<dbReference type="InterPro" id="IPR005762">
    <property type="entry name" value="MurD"/>
</dbReference>
<dbReference type="UniPathway" id="UPA00219"/>
<dbReference type="InterPro" id="IPR004101">
    <property type="entry name" value="Mur_ligase_C"/>
</dbReference>
<dbReference type="Pfam" id="PF02875">
    <property type="entry name" value="Mur_ligase_C"/>
    <property type="match status" value="1"/>
</dbReference>
<evidence type="ECO:0000256" key="10">
    <source>
        <dbReference type="ARBA" id="ARBA00022840"/>
    </source>
</evidence>
<keyword evidence="9 17" id="KW-0547">Nucleotide-binding</keyword>
<dbReference type="EC" id="6.3.2.9" evidence="5 17"/>
<comment type="similarity">
    <text evidence="4 17">Belongs to the MurCDEF family.</text>
</comment>
<keyword evidence="17 18" id="KW-0131">Cell cycle</keyword>
<reference evidence="21 22" key="1">
    <citation type="submission" date="2016-10" db="EMBL/GenBank/DDBJ databases">
        <authorList>
            <person name="de Groot N.N."/>
        </authorList>
    </citation>
    <scope>NUCLEOTIDE SEQUENCE [LARGE SCALE GENOMIC DNA]</scope>
    <source>
        <strain evidence="21 22">DSM 21633</strain>
    </source>
</reference>
<keyword evidence="10 17" id="KW-0067">ATP-binding</keyword>
<evidence type="ECO:0000256" key="5">
    <source>
        <dbReference type="ARBA" id="ARBA00012212"/>
    </source>
</evidence>
<keyword evidence="11 17" id="KW-0133">Cell shape</keyword>
<dbReference type="GO" id="GO:0008360">
    <property type="term" value="P:regulation of cell shape"/>
    <property type="evidence" value="ECO:0007669"/>
    <property type="project" value="UniProtKB-KW"/>
</dbReference>
<evidence type="ECO:0000256" key="13">
    <source>
        <dbReference type="ARBA" id="ARBA00023316"/>
    </source>
</evidence>
<dbReference type="SUPFAM" id="SSF51984">
    <property type="entry name" value="MurCD N-terminal domain"/>
    <property type="match status" value="1"/>
</dbReference>
<proteinExistence type="inferred from homology"/>
<organism evidence="21 22">
    <name type="scientific">Piscibacillus halophilus</name>
    <dbReference type="NCBI Taxonomy" id="571933"/>
    <lineage>
        <taxon>Bacteria</taxon>
        <taxon>Bacillati</taxon>
        <taxon>Bacillota</taxon>
        <taxon>Bacilli</taxon>
        <taxon>Bacillales</taxon>
        <taxon>Bacillaceae</taxon>
        <taxon>Piscibacillus</taxon>
    </lineage>
</organism>
<gene>
    <name evidence="17" type="primary">murD</name>
    <name evidence="21" type="ORF">SAMN05216362_10132</name>
</gene>
<dbReference type="Gene3D" id="3.40.50.720">
    <property type="entry name" value="NAD(P)-binding Rossmann-like Domain"/>
    <property type="match status" value="1"/>
</dbReference>
<dbReference type="GO" id="GO:0008764">
    <property type="term" value="F:UDP-N-acetylmuramoylalanine-D-glutamate ligase activity"/>
    <property type="evidence" value="ECO:0007669"/>
    <property type="project" value="UniProtKB-UniRule"/>
</dbReference>
<feature type="domain" description="Mur ligase C-terminal" evidence="19">
    <location>
        <begin position="312"/>
        <end position="425"/>
    </location>
</feature>
<dbReference type="OrthoDB" id="9809796at2"/>
<keyword evidence="17 18" id="KW-0132">Cell division</keyword>
<dbReference type="PANTHER" id="PTHR43692:SF1">
    <property type="entry name" value="UDP-N-ACETYLMURAMOYLALANINE--D-GLUTAMATE LIGASE"/>
    <property type="match status" value="1"/>
</dbReference>
<keyword evidence="13 17" id="KW-0961">Cell wall biogenesis/degradation</keyword>
<dbReference type="SUPFAM" id="SSF53623">
    <property type="entry name" value="MurD-like peptide ligases, catalytic domain"/>
    <property type="match status" value="1"/>
</dbReference>
<protein>
    <recommendedName>
        <fullName evidence="6 17">UDP-N-acetylmuramoylalanine--D-glutamate ligase</fullName>
        <ecNumber evidence="5 17">6.3.2.9</ecNumber>
    </recommendedName>
    <alternativeName>
        <fullName evidence="15 17">D-glutamic acid-adding enzyme</fullName>
    </alternativeName>
    <alternativeName>
        <fullName evidence="14 17">UDP-N-acetylmuramoyl-L-alanyl-D-glutamate synthetase</fullName>
    </alternativeName>
</protein>
<evidence type="ECO:0000313" key="22">
    <source>
        <dbReference type="Proteomes" id="UP000199427"/>
    </source>
</evidence>
<evidence type="ECO:0000256" key="3">
    <source>
        <dbReference type="ARBA" id="ARBA00004752"/>
    </source>
</evidence>
<dbReference type="GO" id="GO:0005737">
    <property type="term" value="C:cytoplasm"/>
    <property type="evidence" value="ECO:0007669"/>
    <property type="project" value="UniProtKB-SubCell"/>
</dbReference>
<dbReference type="GO" id="GO:0071555">
    <property type="term" value="P:cell wall organization"/>
    <property type="evidence" value="ECO:0007669"/>
    <property type="project" value="UniProtKB-KW"/>
</dbReference>
<comment type="function">
    <text evidence="1 17 18">Cell wall formation. Catalyzes the addition of glutamate to the nucleotide precursor UDP-N-acetylmuramoyl-L-alanine (UMA).</text>
</comment>
<evidence type="ECO:0000256" key="18">
    <source>
        <dbReference type="RuleBase" id="RU003664"/>
    </source>
</evidence>
<evidence type="ECO:0000256" key="4">
    <source>
        <dbReference type="ARBA" id="ARBA00010416"/>
    </source>
</evidence>
<evidence type="ECO:0000256" key="15">
    <source>
        <dbReference type="ARBA" id="ARBA00032324"/>
    </source>
</evidence>
<comment type="subcellular location">
    <subcellularLocation>
        <location evidence="2 17 18">Cytoplasm</location>
    </subcellularLocation>
</comment>
<dbReference type="STRING" id="571933.SAMN05216362_10132"/>
<comment type="pathway">
    <text evidence="3 17 18">Cell wall biogenesis; peptidoglycan biosynthesis.</text>
</comment>
<evidence type="ECO:0000256" key="12">
    <source>
        <dbReference type="ARBA" id="ARBA00022984"/>
    </source>
</evidence>
<evidence type="ECO:0000256" key="8">
    <source>
        <dbReference type="ARBA" id="ARBA00022598"/>
    </source>
</evidence>
<evidence type="ECO:0000256" key="16">
    <source>
        <dbReference type="ARBA" id="ARBA00047632"/>
    </source>
</evidence>
<dbReference type="RefSeq" id="WP_091771988.1">
    <property type="nucleotide sequence ID" value="NZ_FOES01000001.1"/>
</dbReference>
<name>A0A1H8YSR4_9BACI</name>
<feature type="binding site" evidence="17">
    <location>
        <begin position="118"/>
        <end position="124"/>
    </location>
    <ligand>
        <name>ATP</name>
        <dbReference type="ChEBI" id="CHEBI:30616"/>
    </ligand>
</feature>
<evidence type="ECO:0000256" key="2">
    <source>
        <dbReference type="ARBA" id="ARBA00004496"/>
    </source>
</evidence>
<dbReference type="InterPro" id="IPR036565">
    <property type="entry name" value="Mur-like_cat_sf"/>
</dbReference>
<comment type="catalytic activity">
    <reaction evidence="16 17 18">
        <text>UDP-N-acetyl-alpha-D-muramoyl-L-alanine + D-glutamate + ATP = UDP-N-acetyl-alpha-D-muramoyl-L-alanyl-D-glutamate + ADP + phosphate + H(+)</text>
        <dbReference type="Rhea" id="RHEA:16429"/>
        <dbReference type="ChEBI" id="CHEBI:15378"/>
        <dbReference type="ChEBI" id="CHEBI:29986"/>
        <dbReference type="ChEBI" id="CHEBI:30616"/>
        <dbReference type="ChEBI" id="CHEBI:43474"/>
        <dbReference type="ChEBI" id="CHEBI:83898"/>
        <dbReference type="ChEBI" id="CHEBI:83900"/>
        <dbReference type="ChEBI" id="CHEBI:456216"/>
        <dbReference type="EC" id="6.3.2.9"/>
    </reaction>
</comment>
<dbReference type="HAMAP" id="MF_00639">
    <property type="entry name" value="MurD"/>
    <property type="match status" value="1"/>
</dbReference>
<dbReference type="AlphaFoldDB" id="A0A1H8YSR4"/>
<keyword evidence="12 17" id="KW-0573">Peptidoglycan synthesis</keyword>
<dbReference type="Pfam" id="PF08245">
    <property type="entry name" value="Mur_ligase_M"/>
    <property type="match status" value="1"/>
</dbReference>
<dbReference type="Gene3D" id="3.90.190.20">
    <property type="entry name" value="Mur ligase, C-terminal domain"/>
    <property type="match status" value="1"/>
</dbReference>
<dbReference type="InterPro" id="IPR013221">
    <property type="entry name" value="Mur_ligase_cen"/>
</dbReference>
<evidence type="ECO:0000256" key="7">
    <source>
        <dbReference type="ARBA" id="ARBA00022490"/>
    </source>
</evidence>
<dbReference type="GO" id="GO:0005524">
    <property type="term" value="F:ATP binding"/>
    <property type="evidence" value="ECO:0007669"/>
    <property type="project" value="UniProtKB-UniRule"/>
</dbReference>
<keyword evidence="7 17" id="KW-0963">Cytoplasm</keyword>
<dbReference type="GO" id="GO:0051301">
    <property type="term" value="P:cell division"/>
    <property type="evidence" value="ECO:0007669"/>
    <property type="project" value="UniProtKB-KW"/>
</dbReference>
<accession>A0A1H8YSR4</accession>
<evidence type="ECO:0000313" key="21">
    <source>
        <dbReference type="EMBL" id="SEP55220.1"/>
    </source>
</evidence>
<dbReference type="EMBL" id="FOES01000001">
    <property type="protein sequence ID" value="SEP55220.1"/>
    <property type="molecule type" value="Genomic_DNA"/>
</dbReference>
<dbReference type="PANTHER" id="PTHR43692">
    <property type="entry name" value="UDP-N-ACETYLMURAMOYLALANINE--D-GLUTAMATE LIGASE"/>
    <property type="match status" value="1"/>
</dbReference>
<dbReference type="Gene3D" id="3.40.1190.10">
    <property type="entry name" value="Mur-like, catalytic domain"/>
    <property type="match status" value="1"/>
</dbReference>
<evidence type="ECO:0000256" key="1">
    <source>
        <dbReference type="ARBA" id="ARBA00002734"/>
    </source>
</evidence>
<evidence type="ECO:0000256" key="6">
    <source>
        <dbReference type="ARBA" id="ARBA00015655"/>
    </source>
</evidence>
<dbReference type="NCBIfam" id="TIGR01087">
    <property type="entry name" value="murD"/>
    <property type="match status" value="1"/>
</dbReference>
<dbReference type="SUPFAM" id="SSF53244">
    <property type="entry name" value="MurD-like peptide ligases, peptide-binding domain"/>
    <property type="match status" value="1"/>
</dbReference>
<keyword evidence="22" id="KW-1185">Reference proteome</keyword>
<evidence type="ECO:0000256" key="11">
    <source>
        <dbReference type="ARBA" id="ARBA00022960"/>
    </source>
</evidence>
<keyword evidence="8 17" id="KW-0436">Ligase</keyword>
<sequence length="448" mass="50049">MKTLDNFPYEKVLVLGLARSGEAAAQLLYDSNVSFRINDLTPIENNEVAQRFDQLGIEVVTGSHPQSVLDDVDLVVKNPGIPYSHEIVEEALNRDIPIITEVELSFYLIDGPIIAITGSNGKTTTTTLTYELLRAGGLDPLIAGNIGKVATNVAREQKEAQPVVMELSSFQLKAIEKFKPDIGVLINITEAHLDYHKTMDDYVGSKLNITKYQNENDMLIYNADDEWLVNKVQDSKANLLPFSVSGKNKDGLYVDHQQVYHNDELIVYRDEIALPGDHNLENILVGIAIAKQFNIPNNTIQSVLKAFTGVKHRLQYVNKIHDRFVYNDSKATNISATLKAIQAFKQPIILIAGGLDRGNEFDELIQAFEHVKTCIAYGQSASKIKEAGERNQYKSIQTVDSLEEATIKAYEVSQEGDVILFSPACASWDQFKSFEERGDMFIQLVHKL</sequence>
<dbReference type="GO" id="GO:0009252">
    <property type="term" value="P:peptidoglycan biosynthetic process"/>
    <property type="evidence" value="ECO:0007669"/>
    <property type="project" value="UniProtKB-UniRule"/>
</dbReference>
<evidence type="ECO:0000256" key="14">
    <source>
        <dbReference type="ARBA" id="ARBA00030398"/>
    </source>
</evidence>
<dbReference type="Pfam" id="PF21799">
    <property type="entry name" value="MurD-like_N"/>
    <property type="match status" value="1"/>
</dbReference>
<evidence type="ECO:0000256" key="9">
    <source>
        <dbReference type="ARBA" id="ARBA00022741"/>
    </source>
</evidence>
<dbReference type="Proteomes" id="UP000199427">
    <property type="component" value="Unassembled WGS sequence"/>
</dbReference>